<dbReference type="RefSeq" id="WP_011632484.1">
    <property type="nucleotide sequence ID" value="NC_008343.2"/>
</dbReference>
<dbReference type="EMBL" id="CP000394">
    <property type="protein sequence ID" value="ABI62680.1"/>
    <property type="molecule type" value="Genomic_DNA"/>
</dbReference>
<dbReference type="InterPro" id="IPR012577">
    <property type="entry name" value="NIPSNAP"/>
</dbReference>
<dbReference type="eggNOG" id="ENOG50305ZK">
    <property type="taxonomic scope" value="Bacteria"/>
</dbReference>
<evidence type="ECO:0000259" key="1">
    <source>
        <dbReference type="Pfam" id="PF07978"/>
    </source>
</evidence>
<keyword evidence="3" id="KW-1185">Reference proteome</keyword>
<gene>
    <name evidence="2" type="ordered locus">GbCGDNIH1_1782</name>
</gene>
<dbReference type="KEGG" id="gbe:GbCGDNIH1_1782"/>
<dbReference type="SUPFAM" id="SSF54909">
    <property type="entry name" value="Dimeric alpha+beta barrel"/>
    <property type="match status" value="1"/>
</dbReference>
<dbReference type="Proteomes" id="UP000001963">
    <property type="component" value="Chromosome"/>
</dbReference>
<dbReference type="HOGENOM" id="CLU_2219404_0_0_5"/>
<name>Q0BR72_GRABC</name>
<proteinExistence type="predicted"/>
<dbReference type="InterPro" id="IPR011008">
    <property type="entry name" value="Dimeric_a/b-barrel"/>
</dbReference>
<dbReference type="AlphaFoldDB" id="Q0BR72"/>
<dbReference type="Gene3D" id="3.30.70.100">
    <property type="match status" value="1"/>
</dbReference>
<reference evidence="2 3" key="1">
    <citation type="journal article" date="2007" name="J. Bacteriol.">
        <title>Genome sequence analysis of the emerging human pathogenic acetic acid bacterium Granulibacter bethesdensis.</title>
        <authorList>
            <person name="Greenberg D.E."/>
            <person name="Porcella S.F."/>
            <person name="Zelazny A.M."/>
            <person name="Virtaneva K."/>
            <person name="Sturdevant D.E."/>
            <person name="Kupko J.J.III."/>
            <person name="Barbian K.D."/>
            <person name="Babar A."/>
            <person name="Dorward D.W."/>
            <person name="Holland S.M."/>
        </authorList>
    </citation>
    <scope>NUCLEOTIDE SEQUENCE [LARGE SCALE GENOMIC DNA]</scope>
    <source>
        <strain evidence="3">ATCC BAA-1260 / CGDNIH1</strain>
    </source>
</reference>
<protein>
    <recommendedName>
        <fullName evidence="1">NIPSNAP domain-containing protein</fullName>
    </recommendedName>
</protein>
<dbReference type="Pfam" id="PF07978">
    <property type="entry name" value="NIPSNAP"/>
    <property type="match status" value="1"/>
</dbReference>
<accession>Q0BR72</accession>
<evidence type="ECO:0000313" key="2">
    <source>
        <dbReference type="EMBL" id="ABI62680.1"/>
    </source>
</evidence>
<sequence>MARHYGGIFEFRTYHLVPGGLSPTLAGWEEAVGPARRYTEHLVTALYALDGDLRITHLWGFSSLGERNELRREHYQAGLWPPRGGPENISRATSTIALAEPDFPLQ</sequence>
<feature type="domain" description="NIPSNAP" evidence="1">
    <location>
        <begin position="9"/>
        <end position="81"/>
    </location>
</feature>
<organism evidence="2 3">
    <name type="scientific">Granulibacter bethesdensis (strain ATCC BAA-1260 / CGDNIH1)</name>
    <dbReference type="NCBI Taxonomy" id="391165"/>
    <lineage>
        <taxon>Bacteria</taxon>
        <taxon>Pseudomonadati</taxon>
        <taxon>Pseudomonadota</taxon>
        <taxon>Alphaproteobacteria</taxon>
        <taxon>Acetobacterales</taxon>
        <taxon>Acetobacteraceae</taxon>
        <taxon>Granulibacter</taxon>
    </lineage>
</organism>
<evidence type="ECO:0000313" key="3">
    <source>
        <dbReference type="Proteomes" id="UP000001963"/>
    </source>
</evidence>